<accession>A0A9D1I337</accession>
<dbReference type="Proteomes" id="UP000824090">
    <property type="component" value="Unassembled WGS sequence"/>
</dbReference>
<reference evidence="2" key="2">
    <citation type="journal article" date="2021" name="PeerJ">
        <title>Extensive microbial diversity within the chicken gut microbiome revealed by metagenomics and culture.</title>
        <authorList>
            <person name="Gilroy R."/>
            <person name="Ravi A."/>
            <person name="Getino M."/>
            <person name="Pursley I."/>
            <person name="Horton D.L."/>
            <person name="Alikhan N.F."/>
            <person name="Baker D."/>
            <person name="Gharbi K."/>
            <person name="Hall N."/>
            <person name="Watson M."/>
            <person name="Adriaenssens E.M."/>
            <person name="Foster-Nyarko E."/>
            <person name="Jarju S."/>
            <person name="Secka A."/>
            <person name="Antonio M."/>
            <person name="Oren A."/>
            <person name="Chaudhuri R.R."/>
            <person name="La Ragione R."/>
            <person name="Hildebrand F."/>
            <person name="Pallen M.J."/>
        </authorList>
    </citation>
    <scope>NUCLEOTIDE SEQUENCE</scope>
    <source>
        <strain evidence="2">ChiHcec3-6078</strain>
    </source>
</reference>
<comment type="caution">
    <text evidence="2">The sequence shown here is derived from an EMBL/GenBank/DDBJ whole genome shotgun (WGS) entry which is preliminary data.</text>
</comment>
<dbReference type="AlphaFoldDB" id="A0A9D1I337"/>
<sequence length="325" mass="34508">MKRKKIIAAAAALSVIMAVSLSACGGGDSSEGGEQITVAHQYGMAYAPFEVMKEQKLIEKYYDGVEVEWATLNSGSAINEGFASGDVDVGGMGVAPAITGVTSGVPYKIAANMSAQPHKIMSNDDSINSLADIGSDDRIALVNIGSIQHILLAMASEAELGDAHALDNNIVAMSHPDGMSSLISGSVECQLTTSPYVFKEAAEEGIHEVEGLQQVWPDGNSFIVMVASNSLYEENPELYQAVVSALEEAVTWINENKEEAAELLCEAEDVDAQTMLSWLNDPACVYSTETKGVMDMAVFMAENGFLENEGPSSMEDLAFDNVQGN</sequence>
<dbReference type="PROSITE" id="PS51257">
    <property type="entry name" value="PROKAR_LIPOPROTEIN"/>
    <property type="match status" value="1"/>
</dbReference>
<dbReference type="SUPFAM" id="SSF53850">
    <property type="entry name" value="Periplasmic binding protein-like II"/>
    <property type="match status" value="1"/>
</dbReference>
<organism evidence="2 3">
    <name type="scientific">Candidatus Allocopromorpha excrementigallinarum</name>
    <dbReference type="NCBI Taxonomy" id="2840742"/>
    <lineage>
        <taxon>Bacteria</taxon>
        <taxon>Bacillati</taxon>
        <taxon>Bacillota</taxon>
        <taxon>Clostridia</taxon>
        <taxon>Eubacteriales</taxon>
        <taxon>Eubacteriaceae</taxon>
        <taxon>Eubacteriaceae incertae sedis</taxon>
        <taxon>Candidatus Allocopromorpha</taxon>
    </lineage>
</organism>
<evidence type="ECO:0000313" key="3">
    <source>
        <dbReference type="Proteomes" id="UP000824090"/>
    </source>
</evidence>
<proteinExistence type="predicted"/>
<evidence type="ECO:0000313" key="2">
    <source>
        <dbReference type="EMBL" id="HIU26313.1"/>
    </source>
</evidence>
<reference evidence="2" key="1">
    <citation type="submission" date="2020-10" db="EMBL/GenBank/DDBJ databases">
        <authorList>
            <person name="Gilroy R."/>
        </authorList>
    </citation>
    <scope>NUCLEOTIDE SEQUENCE</scope>
    <source>
        <strain evidence="2">ChiHcec3-6078</strain>
    </source>
</reference>
<feature type="chain" id="PRO_5038394268" evidence="1">
    <location>
        <begin position="24"/>
        <end position="325"/>
    </location>
</feature>
<protein>
    <submittedName>
        <fullName evidence="2">ABC transporter substrate-binding protein</fullName>
    </submittedName>
</protein>
<gene>
    <name evidence="2" type="ORF">IAC50_07475</name>
</gene>
<dbReference type="PANTHER" id="PTHR30024:SF2">
    <property type="entry name" value="ABC TRANSPORTER SUBSTRATE-BINDING PROTEIN"/>
    <property type="match status" value="1"/>
</dbReference>
<dbReference type="PANTHER" id="PTHR30024">
    <property type="entry name" value="ALIPHATIC SULFONATES-BINDING PROTEIN-RELATED"/>
    <property type="match status" value="1"/>
</dbReference>
<dbReference type="Gene3D" id="3.40.190.10">
    <property type="entry name" value="Periplasmic binding protein-like II"/>
    <property type="match status" value="2"/>
</dbReference>
<name>A0A9D1I337_9FIRM</name>
<keyword evidence="1" id="KW-0732">Signal</keyword>
<dbReference type="EMBL" id="DVMP01000137">
    <property type="protein sequence ID" value="HIU26313.1"/>
    <property type="molecule type" value="Genomic_DNA"/>
</dbReference>
<evidence type="ECO:0000256" key="1">
    <source>
        <dbReference type="SAM" id="SignalP"/>
    </source>
</evidence>
<feature type="signal peptide" evidence="1">
    <location>
        <begin position="1"/>
        <end position="23"/>
    </location>
</feature>
<dbReference type="Pfam" id="PF13379">
    <property type="entry name" value="NMT1_2"/>
    <property type="match status" value="1"/>
</dbReference>